<keyword evidence="12" id="KW-1185">Reference proteome</keyword>
<proteinExistence type="inferred from homology"/>
<dbReference type="CDD" id="cd04238">
    <property type="entry name" value="AAK_NAGK-like"/>
    <property type="match status" value="1"/>
</dbReference>
<dbReference type="PIRSF" id="PIRSF000728">
    <property type="entry name" value="NAGK"/>
    <property type="match status" value="1"/>
</dbReference>
<dbReference type="Gene3D" id="3.40.1160.10">
    <property type="entry name" value="Acetylglutamate kinase-like"/>
    <property type="match status" value="1"/>
</dbReference>
<dbReference type="GO" id="GO:0003991">
    <property type="term" value="F:acetylglutamate kinase activity"/>
    <property type="evidence" value="ECO:0007669"/>
    <property type="project" value="UniProtKB-EC"/>
</dbReference>
<dbReference type="HAMAP" id="MF_00082">
    <property type="entry name" value="ArgB"/>
    <property type="match status" value="1"/>
</dbReference>
<comment type="caution">
    <text evidence="11">The sequence shown here is derived from an EMBL/GenBank/DDBJ whole genome shotgun (WGS) entry which is preliminary data.</text>
</comment>
<keyword evidence="5 9" id="KW-0547">Nucleotide-binding</keyword>
<keyword evidence="2 9" id="KW-0055">Arginine biosynthesis</keyword>
<evidence type="ECO:0000313" key="12">
    <source>
        <dbReference type="Proteomes" id="UP001267426"/>
    </source>
</evidence>
<reference evidence="11 12" key="1">
    <citation type="submission" date="2023-09" db="EMBL/GenBank/DDBJ databases">
        <authorList>
            <person name="Rey-Velasco X."/>
        </authorList>
    </citation>
    <scope>NUCLEOTIDE SEQUENCE [LARGE SCALE GENOMIC DNA]</scope>
    <source>
        <strain evidence="11 12">F394</strain>
    </source>
</reference>
<dbReference type="EMBL" id="JAVRHT010000008">
    <property type="protein sequence ID" value="MDT0631114.1"/>
    <property type="molecule type" value="Genomic_DNA"/>
</dbReference>
<comment type="subcellular location">
    <subcellularLocation>
        <location evidence="9">Cytoplasm</location>
    </subcellularLocation>
</comment>
<feature type="domain" description="Aspartate/glutamate/uridylate kinase" evidence="10">
    <location>
        <begin position="4"/>
        <end position="242"/>
    </location>
</feature>
<name>A0ABU3BP87_9BACT</name>
<evidence type="ECO:0000256" key="7">
    <source>
        <dbReference type="ARBA" id="ARBA00022840"/>
    </source>
</evidence>
<evidence type="ECO:0000256" key="2">
    <source>
        <dbReference type="ARBA" id="ARBA00022571"/>
    </source>
</evidence>
<dbReference type="PANTHER" id="PTHR23342">
    <property type="entry name" value="N-ACETYLGLUTAMATE SYNTHASE"/>
    <property type="match status" value="1"/>
</dbReference>
<evidence type="ECO:0000256" key="9">
    <source>
        <dbReference type="HAMAP-Rule" id="MF_00082"/>
    </source>
</evidence>
<dbReference type="NCBIfam" id="TIGR00761">
    <property type="entry name" value="argB"/>
    <property type="match status" value="1"/>
</dbReference>
<feature type="binding site" evidence="9">
    <location>
        <position position="161"/>
    </location>
    <ligand>
        <name>substrate</name>
    </ligand>
</feature>
<comment type="similarity">
    <text evidence="9">Belongs to the acetylglutamate kinase family. ArgB subfamily.</text>
</comment>
<sequence>MNPTVVKLGGAVLADAEAVAAVWAGVRASAAPVVVVHGGGPQATALARRLGHEPRVVAGRRVTTDLDLDVALWTLRGALNARLAAAGGAAGARAVGVSGADGGLVTVSRRPPRPVDGETVDFGHVGDVEAVDPTLLLVLAAAGYTPVVASVCADRAGALYNVNADTVAAEVAAALGAGRLDLVTEAGGVRRDAGDPGTLVRRLTAAEAEAGVAEGWIAGGMRPKLETALDALARGVRSARVCAPADVGGAGGTVVVP</sequence>
<comment type="pathway">
    <text evidence="1 9">Amino-acid biosynthesis; L-arginine biosynthesis; N(2)-acetyl-L-ornithine from L-glutamate: step 2/4.</text>
</comment>
<keyword evidence="7 9" id="KW-0067">ATP-binding</keyword>
<dbReference type="RefSeq" id="WP_311662456.1">
    <property type="nucleotide sequence ID" value="NZ_JAVRHT010000008.1"/>
</dbReference>
<dbReference type="InterPro" id="IPR001048">
    <property type="entry name" value="Asp/Glu/Uridylate_kinase"/>
</dbReference>
<keyword evidence="6 9" id="KW-0418">Kinase</keyword>
<keyword evidence="3 9" id="KW-0028">Amino-acid biosynthesis</keyword>
<comment type="catalytic activity">
    <reaction evidence="8 9">
        <text>N-acetyl-L-glutamate + ATP = N-acetyl-L-glutamyl 5-phosphate + ADP</text>
        <dbReference type="Rhea" id="RHEA:14629"/>
        <dbReference type="ChEBI" id="CHEBI:30616"/>
        <dbReference type="ChEBI" id="CHEBI:44337"/>
        <dbReference type="ChEBI" id="CHEBI:57936"/>
        <dbReference type="ChEBI" id="CHEBI:456216"/>
        <dbReference type="EC" id="2.7.2.8"/>
    </reaction>
</comment>
<evidence type="ECO:0000256" key="4">
    <source>
        <dbReference type="ARBA" id="ARBA00022679"/>
    </source>
</evidence>
<feature type="binding site" evidence="9">
    <location>
        <begin position="39"/>
        <end position="40"/>
    </location>
    <ligand>
        <name>substrate</name>
    </ligand>
</feature>
<dbReference type="SUPFAM" id="SSF53633">
    <property type="entry name" value="Carbamate kinase-like"/>
    <property type="match status" value="1"/>
</dbReference>
<keyword evidence="4 9" id="KW-0808">Transferase</keyword>
<dbReference type="PANTHER" id="PTHR23342:SF0">
    <property type="entry name" value="N-ACETYLGLUTAMATE SYNTHASE, MITOCHONDRIAL"/>
    <property type="match status" value="1"/>
</dbReference>
<evidence type="ECO:0000256" key="8">
    <source>
        <dbReference type="ARBA" id="ARBA00048141"/>
    </source>
</evidence>
<dbReference type="InterPro" id="IPR036393">
    <property type="entry name" value="AceGlu_kinase-like_sf"/>
</dbReference>
<evidence type="ECO:0000259" key="10">
    <source>
        <dbReference type="Pfam" id="PF00696"/>
    </source>
</evidence>
<evidence type="ECO:0000313" key="11">
    <source>
        <dbReference type="EMBL" id="MDT0631114.1"/>
    </source>
</evidence>
<evidence type="ECO:0000256" key="6">
    <source>
        <dbReference type="ARBA" id="ARBA00022777"/>
    </source>
</evidence>
<dbReference type="InterPro" id="IPR037528">
    <property type="entry name" value="ArgB"/>
</dbReference>
<dbReference type="InterPro" id="IPR004662">
    <property type="entry name" value="AcgluKinase_fam"/>
</dbReference>
<keyword evidence="9" id="KW-0963">Cytoplasm</keyword>
<dbReference type="Proteomes" id="UP001267426">
    <property type="component" value="Unassembled WGS sequence"/>
</dbReference>
<feature type="binding site" evidence="9">
    <location>
        <position position="61"/>
    </location>
    <ligand>
        <name>substrate</name>
    </ligand>
</feature>
<organism evidence="11 12">
    <name type="scientific">Rubrivirga litoralis</name>
    <dbReference type="NCBI Taxonomy" id="3075598"/>
    <lineage>
        <taxon>Bacteria</taxon>
        <taxon>Pseudomonadati</taxon>
        <taxon>Rhodothermota</taxon>
        <taxon>Rhodothermia</taxon>
        <taxon>Rhodothermales</taxon>
        <taxon>Rubricoccaceae</taxon>
        <taxon>Rubrivirga</taxon>
    </lineage>
</organism>
<feature type="site" description="Transition state stabilizer" evidence="9">
    <location>
        <position position="7"/>
    </location>
</feature>
<accession>A0ABU3BP87</accession>
<feature type="site" description="Transition state stabilizer" evidence="9">
    <location>
        <position position="224"/>
    </location>
</feature>
<evidence type="ECO:0000256" key="5">
    <source>
        <dbReference type="ARBA" id="ARBA00022741"/>
    </source>
</evidence>
<evidence type="ECO:0000256" key="1">
    <source>
        <dbReference type="ARBA" id="ARBA00004828"/>
    </source>
</evidence>
<dbReference type="Pfam" id="PF00696">
    <property type="entry name" value="AA_kinase"/>
    <property type="match status" value="1"/>
</dbReference>
<evidence type="ECO:0000256" key="3">
    <source>
        <dbReference type="ARBA" id="ARBA00022605"/>
    </source>
</evidence>
<dbReference type="EC" id="2.7.2.8" evidence="9"/>
<gene>
    <name evidence="9 11" type="primary">argB</name>
    <name evidence="11" type="ORF">RM540_05065</name>
</gene>
<protein>
    <recommendedName>
        <fullName evidence="9">Acetylglutamate kinase</fullName>
        <ecNumber evidence="9">2.7.2.8</ecNumber>
    </recommendedName>
    <alternativeName>
        <fullName evidence="9">N-acetyl-L-glutamate 5-phosphotransferase</fullName>
    </alternativeName>
    <alternativeName>
        <fullName evidence="9">NAG kinase</fullName>
        <shortName evidence="9">NAGK</shortName>
    </alternativeName>
</protein>
<comment type="function">
    <text evidence="9">Catalyzes the ATP-dependent phosphorylation of N-acetyl-L-glutamate.</text>
</comment>